<protein>
    <submittedName>
        <fullName evidence="2">Short-chain dehydrogenase</fullName>
    </submittedName>
</protein>
<dbReference type="RefSeq" id="WP_067544419.1">
    <property type="nucleotide sequence ID" value="NZ_CP012836.1"/>
</dbReference>
<dbReference type="GO" id="GO:0016616">
    <property type="term" value="F:oxidoreductase activity, acting on the CH-OH group of donors, NAD or NADP as acceptor"/>
    <property type="evidence" value="ECO:0007669"/>
    <property type="project" value="TreeGrafter"/>
</dbReference>
<proteinExistence type="inferred from homology"/>
<dbReference type="NCBIfam" id="NF005559">
    <property type="entry name" value="PRK07231.1"/>
    <property type="match status" value="1"/>
</dbReference>
<dbReference type="Pfam" id="PF13561">
    <property type="entry name" value="adh_short_C2"/>
    <property type="match status" value="1"/>
</dbReference>
<evidence type="ECO:0000256" key="1">
    <source>
        <dbReference type="ARBA" id="ARBA00006484"/>
    </source>
</evidence>
<reference evidence="2 3" key="2">
    <citation type="journal article" date="2016" name="Genome Announc.">
        <title>Complete Genome Sequence of Algoriphagus sp. Strain M8-2, Isolated from a Brackish Lake.</title>
        <authorList>
            <person name="Muraguchi Y."/>
            <person name="Kushimoto K."/>
            <person name="Ohtsubo Y."/>
            <person name="Suzuki T."/>
            <person name="Dohra H."/>
            <person name="Kimbara K."/>
            <person name="Shintani M."/>
        </authorList>
    </citation>
    <scope>NUCLEOTIDE SEQUENCE [LARGE SCALE GENOMIC DNA]</scope>
    <source>
        <strain evidence="2 3">M8-2</strain>
    </source>
</reference>
<dbReference type="FunFam" id="3.40.50.720:FF:000084">
    <property type="entry name" value="Short-chain dehydrogenase reductase"/>
    <property type="match status" value="1"/>
</dbReference>
<evidence type="ECO:0000313" key="2">
    <source>
        <dbReference type="EMBL" id="AMQ55764.1"/>
    </source>
</evidence>
<dbReference type="PANTHER" id="PTHR42760">
    <property type="entry name" value="SHORT-CHAIN DEHYDROGENASES/REDUCTASES FAMILY MEMBER"/>
    <property type="match status" value="1"/>
</dbReference>
<dbReference type="STRING" id="1727163.AO498_05040"/>
<dbReference type="Gene3D" id="3.40.50.720">
    <property type="entry name" value="NAD(P)-binding Rossmann-like Domain"/>
    <property type="match status" value="1"/>
</dbReference>
<dbReference type="InterPro" id="IPR036291">
    <property type="entry name" value="NAD(P)-bd_dom_sf"/>
</dbReference>
<reference evidence="3" key="1">
    <citation type="submission" date="2015-09" db="EMBL/GenBank/DDBJ databases">
        <title>Complete sequence of Algoriphagus sp. M8-2.</title>
        <authorList>
            <person name="Shintani M."/>
        </authorList>
    </citation>
    <scope>NUCLEOTIDE SEQUENCE [LARGE SCALE GENOMIC DNA]</scope>
    <source>
        <strain evidence="3">M8-2</strain>
    </source>
</reference>
<sequence length="253" mass="26906">MKNPKVAIVTGAGQGIGLEIARKLLESGSNVILNDLEKSLTEQAVANLVQLGKGAVIGCSGDSASQETIQELIELALTHFGKVDQLVCNAGITLFGSFLDYSREDFLEVTRVNQAGTFFLTQAAARVMKDQPDGGSILFTSSVTAHQSHENLAAYAMSKAAIEMLAKNLVLELAPYRIRLNAIAPGATLTERTTSDPDYASTWSKLTPLGRPARPEDIAEAAAFLLSDAAKHITGQTLIIDGGWTSISPSPYE</sequence>
<dbReference type="PRINTS" id="PR00080">
    <property type="entry name" value="SDRFAMILY"/>
</dbReference>
<dbReference type="Proteomes" id="UP000073816">
    <property type="component" value="Chromosome"/>
</dbReference>
<dbReference type="EMBL" id="CP012836">
    <property type="protein sequence ID" value="AMQ55764.1"/>
    <property type="molecule type" value="Genomic_DNA"/>
</dbReference>
<dbReference type="InterPro" id="IPR002347">
    <property type="entry name" value="SDR_fam"/>
</dbReference>
<dbReference type="GO" id="GO:0030497">
    <property type="term" value="P:fatty acid elongation"/>
    <property type="evidence" value="ECO:0007669"/>
    <property type="project" value="TreeGrafter"/>
</dbReference>
<comment type="similarity">
    <text evidence="1">Belongs to the short-chain dehydrogenases/reductases (SDR) family.</text>
</comment>
<gene>
    <name evidence="2" type="ORF">AO498_05040</name>
</gene>
<evidence type="ECO:0000313" key="3">
    <source>
        <dbReference type="Proteomes" id="UP000073816"/>
    </source>
</evidence>
<organism evidence="2 3">
    <name type="scientific">Algoriphagus sanaruensis</name>
    <dbReference type="NCBI Taxonomy" id="1727163"/>
    <lineage>
        <taxon>Bacteria</taxon>
        <taxon>Pseudomonadati</taxon>
        <taxon>Bacteroidota</taxon>
        <taxon>Cytophagia</taxon>
        <taxon>Cytophagales</taxon>
        <taxon>Cyclobacteriaceae</taxon>
        <taxon>Algoriphagus</taxon>
    </lineage>
</organism>
<dbReference type="PATRIC" id="fig|1727163.4.peg.1049"/>
<dbReference type="OrthoDB" id="9804104at2"/>
<name>A0A142EKV9_9BACT</name>
<dbReference type="PRINTS" id="PR00081">
    <property type="entry name" value="GDHRDH"/>
</dbReference>
<dbReference type="PANTHER" id="PTHR42760:SF123">
    <property type="entry name" value="OXIDOREDUCTASE"/>
    <property type="match status" value="1"/>
</dbReference>
<keyword evidence="3" id="KW-1185">Reference proteome</keyword>
<dbReference type="SUPFAM" id="SSF51735">
    <property type="entry name" value="NAD(P)-binding Rossmann-fold domains"/>
    <property type="match status" value="1"/>
</dbReference>
<dbReference type="CDD" id="cd05233">
    <property type="entry name" value="SDR_c"/>
    <property type="match status" value="1"/>
</dbReference>
<accession>A0A142EKV9</accession>
<dbReference type="KEGG" id="alm:AO498_05040"/>
<dbReference type="AlphaFoldDB" id="A0A142EKV9"/>